<dbReference type="Pfam" id="PF00023">
    <property type="entry name" value="Ank"/>
    <property type="match status" value="1"/>
</dbReference>
<dbReference type="Proteomes" id="UP000275078">
    <property type="component" value="Unassembled WGS sequence"/>
</dbReference>
<dbReference type="AlphaFoldDB" id="A0A3N4HKZ9"/>
<dbReference type="SMART" id="SM00248">
    <property type="entry name" value="ANK"/>
    <property type="match status" value="1"/>
</dbReference>
<feature type="transmembrane region" description="Helical" evidence="3">
    <location>
        <begin position="30"/>
        <end position="51"/>
    </location>
</feature>
<keyword evidence="3" id="KW-0472">Membrane</keyword>
<feature type="transmembrane region" description="Helical" evidence="3">
    <location>
        <begin position="234"/>
        <end position="255"/>
    </location>
</feature>
<evidence type="ECO:0000256" key="1">
    <source>
        <dbReference type="PROSITE-ProRule" id="PRU00023"/>
    </source>
</evidence>
<accession>A0A3N4HKZ9</accession>
<name>A0A3N4HKZ9_ASCIM</name>
<feature type="transmembrane region" description="Helical" evidence="3">
    <location>
        <begin position="191"/>
        <end position="214"/>
    </location>
</feature>
<keyword evidence="1" id="KW-0040">ANK repeat</keyword>
<dbReference type="PROSITE" id="PS50297">
    <property type="entry name" value="ANK_REP_REGION"/>
    <property type="match status" value="1"/>
</dbReference>
<feature type="region of interest" description="Disordered" evidence="2">
    <location>
        <begin position="598"/>
        <end position="639"/>
    </location>
</feature>
<gene>
    <name evidence="4" type="ORF">BJ508DRAFT_333003</name>
</gene>
<feature type="compositionally biased region" description="Polar residues" evidence="2">
    <location>
        <begin position="434"/>
        <end position="454"/>
    </location>
</feature>
<keyword evidence="5" id="KW-1185">Reference proteome</keyword>
<evidence type="ECO:0000256" key="2">
    <source>
        <dbReference type="SAM" id="MobiDB-lite"/>
    </source>
</evidence>
<dbReference type="Gene3D" id="1.25.40.20">
    <property type="entry name" value="Ankyrin repeat-containing domain"/>
    <property type="match status" value="1"/>
</dbReference>
<sequence length="749" mass="82767">MAKAWIVTVINREQVAKQYLSHSLGMLDNILFALAPLGIITAIIAAIRVGGPMWLKALVGRARENIAQTELELMSSTSHEVGEAWNGNAIVRTLGQPKVSQIIYLEGTTEDGDECGLYTVELAEKAGYLRCDSYEQFRHSGNSEEPERARLADPENSDDGPVAQGESPATSANAAPNISLNLHNGSSRAELLLATIVGVVVQLSVVAFAAATAYHPTWKLQFQEDGRPTPDYAFPLLASGTLLLFIGLWICTTVIDMSTDEWIWRRTKPSAPTKNLAPDSSEDAVPLETLKQDNKSFKAAHVMWLQQHHTVSDQAFKSTIIAANSPREKLLASRRGAAYKKLRFLAVTEVTFEWFCAVGAVVSLTGFVCQFQGLRGMNWTVSLAQLTAMGAMTAIRAWIRRGLAVAPLSHELPEGGELHSIAMDAALNGHWNRRNSGAGSRRQGMSNRNASPPVTDSIAAQPHIRIILDDKDGAYEGFFSKGKPVRNDKDVAQTAVRIRKRLSELVEWDEPDESDRHAFVCQKVLNIKDTCGWTPLHFAAFYGQEAMVAFLLEEGANPTMKDNVERTALNRAIDGYRSREGDRRSRIWFQQENECLGKPGCNHSEEGTSMEWENSEDSDSGSDSSSNSNSKPPHAIPTRTVCVEMDKKITNSIIHRLTNVLPLQIKIPMLEKNPHKDLEPPEVEGDAREWQEKERGCDEDSLRVLHYWTDPARLELAPLHVSLPEQQSGPEPTSTSQAWLNLVLNPVDG</sequence>
<dbReference type="STRING" id="1160509.A0A3N4HKZ9"/>
<dbReference type="SUPFAM" id="SSF48403">
    <property type="entry name" value="Ankyrin repeat"/>
    <property type="match status" value="1"/>
</dbReference>
<proteinExistence type="predicted"/>
<dbReference type="EMBL" id="ML119788">
    <property type="protein sequence ID" value="RPA74512.1"/>
    <property type="molecule type" value="Genomic_DNA"/>
</dbReference>
<evidence type="ECO:0000313" key="4">
    <source>
        <dbReference type="EMBL" id="RPA74512.1"/>
    </source>
</evidence>
<dbReference type="InterPro" id="IPR036770">
    <property type="entry name" value="Ankyrin_rpt-contain_sf"/>
</dbReference>
<reference evidence="4 5" key="1">
    <citation type="journal article" date="2018" name="Nat. Ecol. Evol.">
        <title>Pezizomycetes genomes reveal the molecular basis of ectomycorrhizal truffle lifestyle.</title>
        <authorList>
            <person name="Murat C."/>
            <person name="Payen T."/>
            <person name="Noel B."/>
            <person name="Kuo A."/>
            <person name="Morin E."/>
            <person name="Chen J."/>
            <person name="Kohler A."/>
            <person name="Krizsan K."/>
            <person name="Balestrini R."/>
            <person name="Da Silva C."/>
            <person name="Montanini B."/>
            <person name="Hainaut M."/>
            <person name="Levati E."/>
            <person name="Barry K.W."/>
            <person name="Belfiori B."/>
            <person name="Cichocki N."/>
            <person name="Clum A."/>
            <person name="Dockter R.B."/>
            <person name="Fauchery L."/>
            <person name="Guy J."/>
            <person name="Iotti M."/>
            <person name="Le Tacon F."/>
            <person name="Lindquist E.A."/>
            <person name="Lipzen A."/>
            <person name="Malagnac F."/>
            <person name="Mello A."/>
            <person name="Molinier V."/>
            <person name="Miyauchi S."/>
            <person name="Poulain J."/>
            <person name="Riccioni C."/>
            <person name="Rubini A."/>
            <person name="Sitrit Y."/>
            <person name="Splivallo R."/>
            <person name="Traeger S."/>
            <person name="Wang M."/>
            <person name="Zifcakova L."/>
            <person name="Wipf D."/>
            <person name="Zambonelli A."/>
            <person name="Paolocci F."/>
            <person name="Nowrousian M."/>
            <person name="Ottonello S."/>
            <person name="Baldrian P."/>
            <person name="Spatafora J.W."/>
            <person name="Henrissat B."/>
            <person name="Nagy L.G."/>
            <person name="Aury J.M."/>
            <person name="Wincker P."/>
            <person name="Grigoriev I.V."/>
            <person name="Bonfante P."/>
            <person name="Martin F.M."/>
        </authorList>
    </citation>
    <scope>NUCLEOTIDE SEQUENCE [LARGE SCALE GENOMIC DNA]</scope>
    <source>
        <strain evidence="4 5">RN42</strain>
    </source>
</reference>
<protein>
    <submittedName>
        <fullName evidence="4">Uncharacterized protein</fullName>
    </submittedName>
</protein>
<dbReference type="PROSITE" id="PS50088">
    <property type="entry name" value="ANK_REPEAT"/>
    <property type="match status" value="1"/>
</dbReference>
<feature type="repeat" description="ANK" evidence="1">
    <location>
        <begin position="531"/>
        <end position="563"/>
    </location>
</feature>
<organism evidence="4 5">
    <name type="scientific">Ascobolus immersus RN42</name>
    <dbReference type="NCBI Taxonomy" id="1160509"/>
    <lineage>
        <taxon>Eukaryota</taxon>
        <taxon>Fungi</taxon>
        <taxon>Dikarya</taxon>
        <taxon>Ascomycota</taxon>
        <taxon>Pezizomycotina</taxon>
        <taxon>Pezizomycetes</taxon>
        <taxon>Pezizales</taxon>
        <taxon>Ascobolaceae</taxon>
        <taxon>Ascobolus</taxon>
    </lineage>
</organism>
<feature type="region of interest" description="Disordered" evidence="2">
    <location>
        <begin position="432"/>
        <end position="456"/>
    </location>
</feature>
<keyword evidence="3" id="KW-0812">Transmembrane</keyword>
<evidence type="ECO:0000313" key="5">
    <source>
        <dbReference type="Proteomes" id="UP000275078"/>
    </source>
</evidence>
<dbReference type="OrthoDB" id="5337793at2759"/>
<feature type="compositionally biased region" description="Basic and acidic residues" evidence="2">
    <location>
        <begin position="139"/>
        <end position="153"/>
    </location>
</feature>
<dbReference type="InterPro" id="IPR002110">
    <property type="entry name" value="Ankyrin_rpt"/>
</dbReference>
<feature type="region of interest" description="Disordered" evidence="2">
    <location>
        <begin position="139"/>
        <end position="175"/>
    </location>
</feature>
<evidence type="ECO:0000256" key="3">
    <source>
        <dbReference type="SAM" id="Phobius"/>
    </source>
</evidence>
<feature type="transmembrane region" description="Helical" evidence="3">
    <location>
        <begin position="344"/>
        <end position="367"/>
    </location>
</feature>
<feature type="compositionally biased region" description="Low complexity" evidence="2">
    <location>
        <begin position="621"/>
        <end position="630"/>
    </location>
</feature>
<keyword evidence="3" id="KW-1133">Transmembrane helix</keyword>